<gene>
    <name evidence="10" type="ORF">AVDCRST_MAG47-2119</name>
</gene>
<reference evidence="10" key="1">
    <citation type="submission" date="2020-02" db="EMBL/GenBank/DDBJ databases">
        <authorList>
            <person name="Meier V. D."/>
        </authorList>
    </citation>
    <scope>NUCLEOTIDE SEQUENCE</scope>
    <source>
        <strain evidence="10">AVDCRST_MAG47</strain>
    </source>
</reference>
<dbReference type="AlphaFoldDB" id="A0A6J4NBE8"/>
<comment type="pathway">
    <text evidence="2">Cell wall biogenesis; lipoteichoic acid biosynthesis.</text>
</comment>
<organism evidence="10">
    <name type="scientific">uncultured Nocardioidaceae bacterium</name>
    <dbReference type="NCBI Taxonomy" id="253824"/>
    <lineage>
        <taxon>Bacteria</taxon>
        <taxon>Bacillati</taxon>
        <taxon>Actinomycetota</taxon>
        <taxon>Actinomycetes</taxon>
        <taxon>Propionibacteriales</taxon>
        <taxon>Nocardioidaceae</taxon>
        <taxon>environmental samples</taxon>
    </lineage>
</organism>
<dbReference type="EMBL" id="CADCUK010000141">
    <property type="protein sequence ID" value="CAA9380448.1"/>
    <property type="molecule type" value="Genomic_DNA"/>
</dbReference>
<feature type="transmembrane region" description="Helical" evidence="8">
    <location>
        <begin position="32"/>
        <end position="53"/>
    </location>
</feature>
<dbReference type="Gene3D" id="3.40.720.10">
    <property type="entry name" value="Alkaline Phosphatase, subunit A"/>
    <property type="match status" value="1"/>
</dbReference>
<feature type="transmembrane region" description="Helical" evidence="8">
    <location>
        <begin position="150"/>
        <end position="171"/>
    </location>
</feature>
<feature type="transmembrane region" description="Helical" evidence="8">
    <location>
        <begin position="191"/>
        <end position="211"/>
    </location>
</feature>
<evidence type="ECO:0000256" key="3">
    <source>
        <dbReference type="ARBA" id="ARBA00022475"/>
    </source>
</evidence>
<sequence length="690" mass="77128">MAGGYLWPRPPRTGVKGLPLSEPILVTTRRRLLLLAGATLFTVAWAIGCNLLLDTVQASAEGRRELDRVLGPGSLVFYISSAVIWVVLVGLIALTGRVLLSATALLAVSAALGFANYEKLGLRQEPLYPSDVAFAGQVGFLRDMVGLRPIVLLSVGLLVLVAVVLVATRFLRRFIPPIQRVTEPRLWRAWIMARVAILALVATFVVHAVHFNADGNKLRQAYLGAGVEWVEWSQRANYLRHGFMAGVLYNTPTPAMERPTGYSEEAMDEIVERWSEVADRTNAGRSNDVLDDLNVVVVLSESFSDPTRLTDVRIGRDPIPFTHRLMDRTPSGEMLTQFIGGGTANMEFEVLTGFSLSQFTPQMNTPYQQLVPNYSSFPSAVGLFESLGHVPVAIHPFRSIMYDRDRVYPTLGFDSFVSERTMPSLERLESSDFASDESSFTEVERQIDEQDDPVFVNLVTMQNHYPMTGNYADPFFVGKSVGVVKNQLGAFARGLRYSDVALRDFLTELEESPERTAVVFYGDHAPPFWPRSKVFEQNEEQLRKTPFFLWTNFEKLPPRDLPLTSPTHFLPLLFNELEAPLTPYYAMLSALHDEVPAMAMGEYHSAEGDVVTDVGDLDPAAQQLLADYRMVQYDLTVGERWSQEAMFDLPAEGGWTIGINPADRARVQTERRLPPPGIRLSRRPEQRPGR</sequence>
<evidence type="ECO:0000256" key="5">
    <source>
        <dbReference type="ARBA" id="ARBA00022989"/>
    </source>
</evidence>
<evidence type="ECO:0000256" key="6">
    <source>
        <dbReference type="ARBA" id="ARBA00023136"/>
    </source>
</evidence>
<feature type="transmembrane region" description="Helical" evidence="8">
    <location>
        <begin position="73"/>
        <end position="91"/>
    </location>
</feature>
<dbReference type="Pfam" id="PF00884">
    <property type="entry name" value="Sulfatase"/>
    <property type="match status" value="1"/>
</dbReference>
<evidence type="ECO:0000256" key="4">
    <source>
        <dbReference type="ARBA" id="ARBA00022692"/>
    </source>
</evidence>
<name>A0A6J4NBE8_9ACTN</name>
<keyword evidence="3" id="KW-1003">Cell membrane</keyword>
<feature type="region of interest" description="Disordered" evidence="7">
    <location>
        <begin position="670"/>
        <end position="690"/>
    </location>
</feature>
<dbReference type="InterPro" id="IPR000917">
    <property type="entry name" value="Sulfatase_N"/>
</dbReference>
<evidence type="ECO:0000256" key="1">
    <source>
        <dbReference type="ARBA" id="ARBA00004651"/>
    </source>
</evidence>
<dbReference type="CDD" id="cd16015">
    <property type="entry name" value="LTA_synthase"/>
    <property type="match status" value="1"/>
</dbReference>
<dbReference type="PANTHER" id="PTHR47371">
    <property type="entry name" value="LIPOTEICHOIC ACID SYNTHASE"/>
    <property type="match status" value="1"/>
</dbReference>
<evidence type="ECO:0000256" key="8">
    <source>
        <dbReference type="SAM" id="Phobius"/>
    </source>
</evidence>
<feature type="transmembrane region" description="Helical" evidence="8">
    <location>
        <begin position="98"/>
        <end position="117"/>
    </location>
</feature>
<evidence type="ECO:0000256" key="7">
    <source>
        <dbReference type="SAM" id="MobiDB-lite"/>
    </source>
</evidence>
<dbReference type="InterPro" id="IPR017850">
    <property type="entry name" value="Alkaline_phosphatase_core_sf"/>
</dbReference>
<dbReference type="PANTHER" id="PTHR47371:SF3">
    <property type="entry name" value="PHOSPHOGLYCEROL TRANSFERASE I"/>
    <property type="match status" value="1"/>
</dbReference>
<evidence type="ECO:0000256" key="2">
    <source>
        <dbReference type="ARBA" id="ARBA00004936"/>
    </source>
</evidence>
<feature type="domain" description="Sulfatase N-terminal" evidence="9">
    <location>
        <begin position="294"/>
        <end position="573"/>
    </location>
</feature>
<keyword evidence="6 8" id="KW-0472">Membrane</keyword>
<dbReference type="InterPro" id="IPR050448">
    <property type="entry name" value="OpgB/LTA_synthase_biosynth"/>
</dbReference>
<protein>
    <recommendedName>
        <fullName evidence="9">Sulfatase N-terminal domain-containing protein</fullName>
    </recommendedName>
</protein>
<accession>A0A6J4NBE8</accession>
<keyword evidence="4 8" id="KW-0812">Transmembrane</keyword>
<evidence type="ECO:0000313" key="10">
    <source>
        <dbReference type="EMBL" id="CAA9380448.1"/>
    </source>
</evidence>
<dbReference type="SUPFAM" id="SSF53649">
    <property type="entry name" value="Alkaline phosphatase-like"/>
    <property type="match status" value="1"/>
</dbReference>
<evidence type="ECO:0000259" key="9">
    <source>
        <dbReference type="Pfam" id="PF00884"/>
    </source>
</evidence>
<comment type="subcellular location">
    <subcellularLocation>
        <location evidence="1">Cell membrane</location>
        <topology evidence="1">Multi-pass membrane protein</topology>
    </subcellularLocation>
</comment>
<proteinExistence type="predicted"/>
<dbReference type="GO" id="GO:0005886">
    <property type="term" value="C:plasma membrane"/>
    <property type="evidence" value="ECO:0007669"/>
    <property type="project" value="UniProtKB-SubCell"/>
</dbReference>
<keyword evidence="5 8" id="KW-1133">Transmembrane helix</keyword>